<dbReference type="AlphaFoldDB" id="A0A140CUS7"/>
<keyword evidence="2" id="KW-0496">Mitochondrion</keyword>
<geneLocation type="mitochondrion" evidence="2"/>
<accession>A0A140CUS7</accession>
<feature type="region of interest" description="Disordered" evidence="1">
    <location>
        <begin position="78"/>
        <end position="103"/>
    </location>
</feature>
<gene>
    <name evidence="2" type="primary">nad3</name>
</gene>
<dbReference type="GO" id="GO:0016491">
    <property type="term" value="F:oxidoreductase activity"/>
    <property type="evidence" value="ECO:0007669"/>
    <property type="project" value="UniProtKB-KW"/>
</dbReference>
<protein>
    <submittedName>
        <fullName evidence="2">NADH dehydrogenase subunit 3</fullName>
        <ecNumber evidence="2">1.6.5.3</ecNumber>
    </submittedName>
</protein>
<proteinExistence type="predicted"/>
<evidence type="ECO:0000256" key="1">
    <source>
        <dbReference type="SAM" id="MobiDB-lite"/>
    </source>
</evidence>
<organism evidence="2">
    <name type="scientific">Leucosolenia complicata</name>
    <dbReference type="NCBI Taxonomy" id="433461"/>
    <lineage>
        <taxon>Eukaryota</taxon>
        <taxon>Metazoa</taxon>
        <taxon>Porifera</taxon>
        <taxon>Calcarea</taxon>
        <taxon>Calcaronea</taxon>
        <taxon>Leucosolenida</taxon>
        <taxon>Leucosoleniidae</taxon>
        <taxon>Leucosolenia</taxon>
    </lineage>
</organism>
<keyword evidence="2" id="KW-0560">Oxidoreductase</keyword>
<dbReference type="EC" id="1.6.5.3" evidence="2"/>
<sequence length="103" mass="11323">MRFSRRLGDVRSPLRSRERRGGRPRERHAAPPTSAGRIRLSWRAPFRSISPWPPCLAFDLETLLLAPWAVWTHRGGLPSPGSLPGGPRRGMCLGVGSRGTGMG</sequence>
<dbReference type="EMBL" id="KT997974">
    <property type="protein sequence ID" value="AMJ16557.1"/>
    <property type="molecule type" value="Genomic_DNA"/>
</dbReference>
<reference evidence="2" key="1">
    <citation type="journal article" date="2016" name="Curr. Biol.">
        <title>Extensive Mitochondrial mRNA Editing and Unusual Mitochondrial Genome Organization in Calcaronean Sponges.</title>
        <authorList>
            <person name="Lavrov D.V."/>
            <person name="Adamski M."/>
            <person name="Chevaldonne P."/>
            <person name="Adamska M."/>
        </authorList>
    </citation>
    <scope>NUCLEOTIDE SEQUENCE</scope>
</reference>
<feature type="region of interest" description="Disordered" evidence="1">
    <location>
        <begin position="1"/>
        <end position="36"/>
    </location>
</feature>
<evidence type="ECO:0000313" key="2">
    <source>
        <dbReference type="EMBL" id="AMJ16557.1"/>
    </source>
</evidence>
<name>A0A140CUS7_9METZ</name>
<feature type="compositionally biased region" description="Basic and acidic residues" evidence="1">
    <location>
        <begin position="15"/>
        <end position="29"/>
    </location>
</feature>